<dbReference type="Gene3D" id="2.60.40.1120">
    <property type="entry name" value="Carboxypeptidase-like, regulatory domain"/>
    <property type="match status" value="1"/>
</dbReference>
<evidence type="ECO:0000313" key="13">
    <source>
        <dbReference type="Proteomes" id="UP000267223"/>
    </source>
</evidence>
<comment type="subcellular location">
    <subcellularLocation>
        <location evidence="1 8">Cell outer membrane</location>
        <topology evidence="1 8">Multi-pass membrane protein</topology>
    </subcellularLocation>
</comment>
<dbReference type="InterPro" id="IPR036942">
    <property type="entry name" value="Beta-barrel_TonB_sf"/>
</dbReference>
<dbReference type="Gene3D" id="2.170.130.10">
    <property type="entry name" value="TonB-dependent receptor, plug domain"/>
    <property type="match status" value="1"/>
</dbReference>
<evidence type="ECO:0000256" key="6">
    <source>
        <dbReference type="ARBA" id="ARBA00023136"/>
    </source>
</evidence>
<reference evidence="12 13" key="1">
    <citation type="submission" date="2018-11" db="EMBL/GenBank/DDBJ databases">
        <title>Draft genome sequence of Ferruginibacter sp. BO-59.</title>
        <authorList>
            <person name="Im W.T."/>
        </authorList>
    </citation>
    <scope>NUCLEOTIDE SEQUENCE [LARGE SCALE GENOMIC DNA]</scope>
    <source>
        <strain evidence="12 13">BO-59</strain>
    </source>
</reference>
<keyword evidence="6 8" id="KW-0472">Membrane</keyword>
<dbReference type="InterPro" id="IPR037066">
    <property type="entry name" value="Plug_dom_sf"/>
</dbReference>
<dbReference type="InterPro" id="IPR000531">
    <property type="entry name" value="Beta-barrel_TonB"/>
</dbReference>
<dbReference type="Pfam" id="PF00593">
    <property type="entry name" value="TonB_dep_Rec_b-barrel"/>
    <property type="match status" value="1"/>
</dbReference>
<dbReference type="EMBL" id="RJJR01000001">
    <property type="protein sequence ID" value="RNI40110.1"/>
    <property type="molecule type" value="Genomic_DNA"/>
</dbReference>
<dbReference type="RefSeq" id="WP_123119000.1">
    <property type="nucleotide sequence ID" value="NZ_RJJR01000001.1"/>
</dbReference>
<comment type="similarity">
    <text evidence="8 9">Belongs to the TonB-dependent receptor family.</text>
</comment>
<organism evidence="12 13">
    <name type="scientific">Hanamia caeni</name>
    <dbReference type="NCBI Taxonomy" id="2294116"/>
    <lineage>
        <taxon>Bacteria</taxon>
        <taxon>Pseudomonadati</taxon>
        <taxon>Bacteroidota</taxon>
        <taxon>Chitinophagia</taxon>
        <taxon>Chitinophagales</taxon>
        <taxon>Chitinophagaceae</taxon>
        <taxon>Hanamia</taxon>
    </lineage>
</organism>
<dbReference type="PANTHER" id="PTHR30069">
    <property type="entry name" value="TONB-DEPENDENT OUTER MEMBRANE RECEPTOR"/>
    <property type="match status" value="1"/>
</dbReference>
<dbReference type="Pfam" id="PF13715">
    <property type="entry name" value="CarbopepD_reg_2"/>
    <property type="match status" value="1"/>
</dbReference>
<dbReference type="InterPro" id="IPR039426">
    <property type="entry name" value="TonB-dep_rcpt-like"/>
</dbReference>
<dbReference type="PROSITE" id="PS52016">
    <property type="entry name" value="TONB_DEPENDENT_REC_3"/>
    <property type="match status" value="1"/>
</dbReference>
<keyword evidence="12" id="KW-0675">Receptor</keyword>
<evidence type="ECO:0000256" key="5">
    <source>
        <dbReference type="ARBA" id="ARBA00023077"/>
    </source>
</evidence>
<evidence type="ECO:0000256" key="9">
    <source>
        <dbReference type="RuleBase" id="RU003357"/>
    </source>
</evidence>
<evidence type="ECO:0000256" key="7">
    <source>
        <dbReference type="ARBA" id="ARBA00023237"/>
    </source>
</evidence>
<protein>
    <submittedName>
        <fullName evidence="12">TonB-dependent receptor</fullName>
    </submittedName>
</protein>
<dbReference type="SUPFAM" id="SSF49464">
    <property type="entry name" value="Carboxypeptidase regulatory domain-like"/>
    <property type="match status" value="1"/>
</dbReference>
<evidence type="ECO:0000259" key="11">
    <source>
        <dbReference type="Pfam" id="PF07715"/>
    </source>
</evidence>
<dbReference type="SUPFAM" id="SSF56935">
    <property type="entry name" value="Porins"/>
    <property type="match status" value="1"/>
</dbReference>
<feature type="domain" description="TonB-dependent receptor-like beta-barrel" evidence="10">
    <location>
        <begin position="335"/>
        <end position="753"/>
    </location>
</feature>
<proteinExistence type="inferred from homology"/>
<evidence type="ECO:0000256" key="1">
    <source>
        <dbReference type="ARBA" id="ARBA00004571"/>
    </source>
</evidence>
<dbReference type="OrthoDB" id="9804995at2"/>
<dbReference type="Gene3D" id="2.40.170.20">
    <property type="entry name" value="TonB-dependent receptor, beta-barrel domain"/>
    <property type="match status" value="1"/>
</dbReference>
<dbReference type="Proteomes" id="UP000267223">
    <property type="component" value="Unassembled WGS sequence"/>
</dbReference>
<accession>A0A3M9NQW3</accession>
<dbReference type="InterPro" id="IPR012910">
    <property type="entry name" value="Plug_dom"/>
</dbReference>
<feature type="domain" description="TonB-dependent receptor plug" evidence="11">
    <location>
        <begin position="131"/>
        <end position="233"/>
    </location>
</feature>
<evidence type="ECO:0000256" key="8">
    <source>
        <dbReference type="PROSITE-ProRule" id="PRU01360"/>
    </source>
</evidence>
<dbReference type="GO" id="GO:0044718">
    <property type="term" value="P:siderophore transmembrane transport"/>
    <property type="evidence" value="ECO:0007669"/>
    <property type="project" value="TreeGrafter"/>
</dbReference>
<keyword evidence="13" id="KW-1185">Reference proteome</keyword>
<evidence type="ECO:0000256" key="4">
    <source>
        <dbReference type="ARBA" id="ARBA00022692"/>
    </source>
</evidence>
<dbReference type="GO" id="GO:0015344">
    <property type="term" value="F:siderophore uptake transmembrane transporter activity"/>
    <property type="evidence" value="ECO:0007669"/>
    <property type="project" value="TreeGrafter"/>
</dbReference>
<keyword evidence="4 8" id="KW-0812">Transmembrane</keyword>
<dbReference type="InterPro" id="IPR008969">
    <property type="entry name" value="CarboxyPept-like_regulatory"/>
</dbReference>
<keyword evidence="2 8" id="KW-0813">Transport</keyword>
<evidence type="ECO:0000256" key="3">
    <source>
        <dbReference type="ARBA" id="ARBA00022452"/>
    </source>
</evidence>
<evidence type="ECO:0000313" key="12">
    <source>
        <dbReference type="EMBL" id="RNI40110.1"/>
    </source>
</evidence>
<sequence length="812" mass="89901">MHSNLLIFLLALIASVSVGPLYGQDSGLIFGNARDKYTQAPAAGASIVIEGSNESAVADSNGNYKLETTVGVKNITITFSGYAPQTKYNIVVSSGNAQIVNFELEPKATSLKGIVINLDKNKSARAADMITPMSTQKLTSEEIKSNPGGNFDVSKVIQVLPGVAGGAQANRNDIIVRGGAPNENVYYLDGIEIPVLNHFQTQGASGGATGILNVSFIDEVQLTSSAFDARYDNALSSTFVIKQRQGNPEKLSGNIRLGASEVAATLEGPLDSQTTFLASARRSYLQYLFQALDLPIRPQYWDFQFKVSRNIDKKTTLNIIGIGAIDKFRLAVPRKSSPENEYILRSNPAIDQWTYTVGASLKRLISHGYINVALSRNMFNNRANQFEDNNTRSVQTLNLNSDEIENKLRIDVNKYVNGWRFSYGADVQFVKYNSDLFNRVSNEIKDANGNVVSPAVTVDLNTEISFFKYGAFAQLSKRFLDNKLLLSGGVRTDMNSFTKNGNNPLKTLSPRLSFSYKLLPEWDLTGSIGSYYKIPVYTNLGFRNNNGELVNQNMDYIRSDHYALGFQFIPRNDFRLTLEGFYKKYSHYPTSVRTGISLANQGADFTAVGNEAVLSNGKGTTYGVEFFMQQKLIKNTFYALSTTLYKSEFAGADGKLLPSSWDYGYLVSATLGQKFKRNWELGIKYRLAGGAPYTPFDLVASRANYITTGVGTLDYSAINSLRLKPFQQVDLRVDKTYNYKHTSLNLYIDFQNLLVFKTEGTPRYTFKRNADNSGFETTDGNPLQTDGSNAIPIILPDDNTSLLPTIGFIFEF</sequence>
<keyword evidence="5 9" id="KW-0798">TonB box</keyword>
<evidence type="ECO:0000259" key="10">
    <source>
        <dbReference type="Pfam" id="PF00593"/>
    </source>
</evidence>
<dbReference type="GO" id="GO:0009279">
    <property type="term" value="C:cell outer membrane"/>
    <property type="evidence" value="ECO:0007669"/>
    <property type="project" value="UniProtKB-SubCell"/>
</dbReference>
<gene>
    <name evidence="12" type="ORF">EFY79_02095</name>
</gene>
<keyword evidence="3 8" id="KW-1134">Transmembrane beta strand</keyword>
<dbReference type="Pfam" id="PF07715">
    <property type="entry name" value="Plug"/>
    <property type="match status" value="1"/>
</dbReference>
<keyword evidence="7 8" id="KW-0998">Cell outer membrane</keyword>
<evidence type="ECO:0000256" key="2">
    <source>
        <dbReference type="ARBA" id="ARBA00022448"/>
    </source>
</evidence>
<dbReference type="PANTHER" id="PTHR30069:SF57">
    <property type="entry name" value="TONB-DEPENDENT RECEPTOR"/>
    <property type="match status" value="1"/>
</dbReference>
<name>A0A3M9NQW3_9BACT</name>
<comment type="caution">
    <text evidence="12">The sequence shown here is derived from an EMBL/GenBank/DDBJ whole genome shotgun (WGS) entry which is preliminary data.</text>
</comment>
<dbReference type="AlphaFoldDB" id="A0A3M9NQW3"/>